<dbReference type="OrthoDB" id="3249860at2759"/>
<dbReference type="AlphaFoldDB" id="A0A0C3PUC9"/>
<feature type="non-terminal residue" evidence="2">
    <location>
        <position position="1"/>
    </location>
</feature>
<dbReference type="EMBL" id="KN823284">
    <property type="protein sequence ID" value="KIO18470.1"/>
    <property type="molecule type" value="Genomic_DNA"/>
</dbReference>
<evidence type="ECO:0000313" key="2">
    <source>
        <dbReference type="EMBL" id="KIO18470.1"/>
    </source>
</evidence>
<organism evidence="2 3">
    <name type="scientific">Tulasnella calospora MUT 4182</name>
    <dbReference type="NCBI Taxonomy" id="1051891"/>
    <lineage>
        <taxon>Eukaryota</taxon>
        <taxon>Fungi</taxon>
        <taxon>Dikarya</taxon>
        <taxon>Basidiomycota</taxon>
        <taxon>Agaricomycotina</taxon>
        <taxon>Agaricomycetes</taxon>
        <taxon>Cantharellales</taxon>
        <taxon>Tulasnellaceae</taxon>
        <taxon>Tulasnella</taxon>
    </lineage>
</organism>
<protein>
    <submittedName>
        <fullName evidence="2">Uncharacterized protein</fullName>
    </submittedName>
</protein>
<sequence>MLQREESLILMQDGPITPAGQRHWVDTLTRKRYLELGHHVIEVDGSLRVAIDAAQGNMDTMGAFPVTPTATNTDTTDTENSLTGGESAGTTMFSSDRSTPPEGARKRKIPYRACRERGASVAPQAQPQPQQHHVTSLPTPPPSAGGSRASSRRSSGAVRITKPLPKKKRDSRAKSVTFQEQGDGDDSMDLDGDAEDEAETEEEERESNGAHFYNTRSRSRSVSVRLRSETPVPEHYEEHPTSSPMALRRSGRKSYPTVPIMSPSPNNMARRKSTGYLGFRDSTREKTPTPQSFAEQRWGLRETTGYNDVSDDEEMDEEEDDRERTPGPSTRSKRRRMTSPAVEMVLPSRHRRVSTRSTRAAQY</sequence>
<feature type="region of interest" description="Disordered" evidence="1">
    <location>
        <begin position="62"/>
        <end position="363"/>
    </location>
</feature>
<feature type="compositionally biased region" description="Acidic residues" evidence="1">
    <location>
        <begin position="182"/>
        <end position="205"/>
    </location>
</feature>
<proteinExistence type="predicted"/>
<keyword evidence="3" id="KW-1185">Reference proteome</keyword>
<feature type="compositionally biased region" description="Low complexity" evidence="1">
    <location>
        <begin position="144"/>
        <end position="157"/>
    </location>
</feature>
<evidence type="ECO:0000313" key="3">
    <source>
        <dbReference type="Proteomes" id="UP000054248"/>
    </source>
</evidence>
<feature type="compositionally biased region" description="Acidic residues" evidence="1">
    <location>
        <begin position="309"/>
        <end position="321"/>
    </location>
</feature>
<feature type="compositionally biased region" description="Low complexity" evidence="1">
    <location>
        <begin position="122"/>
        <end position="131"/>
    </location>
</feature>
<dbReference type="Proteomes" id="UP000054248">
    <property type="component" value="Unassembled WGS sequence"/>
</dbReference>
<name>A0A0C3PUC9_9AGAM</name>
<reference evidence="3" key="2">
    <citation type="submission" date="2015-01" db="EMBL/GenBank/DDBJ databases">
        <title>Evolutionary Origins and Diversification of the Mycorrhizal Mutualists.</title>
        <authorList>
            <consortium name="DOE Joint Genome Institute"/>
            <consortium name="Mycorrhizal Genomics Consortium"/>
            <person name="Kohler A."/>
            <person name="Kuo A."/>
            <person name="Nagy L.G."/>
            <person name="Floudas D."/>
            <person name="Copeland A."/>
            <person name="Barry K.W."/>
            <person name="Cichocki N."/>
            <person name="Veneault-Fourrey C."/>
            <person name="LaButti K."/>
            <person name="Lindquist E.A."/>
            <person name="Lipzen A."/>
            <person name="Lundell T."/>
            <person name="Morin E."/>
            <person name="Murat C."/>
            <person name="Riley R."/>
            <person name="Ohm R."/>
            <person name="Sun H."/>
            <person name="Tunlid A."/>
            <person name="Henrissat B."/>
            <person name="Grigoriev I.V."/>
            <person name="Hibbett D.S."/>
            <person name="Martin F."/>
        </authorList>
    </citation>
    <scope>NUCLEOTIDE SEQUENCE [LARGE SCALE GENOMIC DNA]</scope>
    <source>
        <strain evidence="3">MUT 4182</strain>
    </source>
</reference>
<accession>A0A0C3PUC9</accession>
<feature type="compositionally biased region" description="Polar residues" evidence="1">
    <location>
        <begin position="88"/>
        <end position="98"/>
    </location>
</feature>
<dbReference type="HOGENOM" id="CLU_763321_0_0_1"/>
<evidence type="ECO:0000256" key="1">
    <source>
        <dbReference type="SAM" id="MobiDB-lite"/>
    </source>
</evidence>
<feature type="compositionally biased region" description="Low complexity" evidence="1">
    <location>
        <begin position="67"/>
        <end position="83"/>
    </location>
</feature>
<gene>
    <name evidence="2" type="ORF">M407DRAFT_246480</name>
</gene>
<reference evidence="2 3" key="1">
    <citation type="submission" date="2014-04" db="EMBL/GenBank/DDBJ databases">
        <authorList>
            <consortium name="DOE Joint Genome Institute"/>
            <person name="Kuo A."/>
            <person name="Girlanda M."/>
            <person name="Perotto S."/>
            <person name="Kohler A."/>
            <person name="Nagy L.G."/>
            <person name="Floudas D."/>
            <person name="Copeland A."/>
            <person name="Barry K.W."/>
            <person name="Cichocki N."/>
            <person name="Veneault-Fourrey C."/>
            <person name="LaButti K."/>
            <person name="Lindquist E.A."/>
            <person name="Lipzen A."/>
            <person name="Lundell T."/>
            <person name="Morin E."/>
            <person name="Murat C."/>
            <person name="Sun H."/>
            <person name="Tunlid A."/>
            <person name="Henrissat B."/>
            <person name="Grigoriev I.V."/>
            <person name="Hibbett D.S."/>
            <person name="Martin F."/>
            <person name="Nordberg H.P."/>
            <person name="Cantor M.N."/>
            <person name="Hua S.X."/>
        </authorList>
    </citation>
    <scope>NUCLEOTIDE SEQUENCE [LARGE SCALE GENOMIC DNA]</scope>
    <source>
        <strain evidence="2 3">MUT 4182</strain>
    </source>
</reference>
<feature type="compositionally biased region" description="Basic and acidic residues" evidence="1">
    <location>
        <begin position="226"/>
        <end position="240"/>
    </location>
</feature>